<feature type="compositionally biased region" description="Low complexity" evidence="1">
    <location>
        <begin position="234"/>
        <end position="261"/>
    </location>
</feature>
<accession>A0ABQ6LJ67</accession>
<evidence type="ECO:0000313" key="3">
    <source>
        <dbReference type="Proteomes" id="UP001239909"/>
    </source>
</evidence>
<feature type="compositionally biased region" description="Low complexity" evidence="1">
    <location>
        <begin position="301"/>
        <end position="312"/>
    </location>
</feature>
<feature type="region of interest" description="Disordered" evidence="1">
    <location>
        <begin position="93"/>
        <end position="275"/>
    </location>
</feature>
<proteinExistence type="predicted"/>
<dbReference type="RefSeq" id="WP_285672096.1">
    <property type="nucleotide sequence ID" value="NZ_BSYI01000018.1"/>
</dbReference>
<feature type="compositionally biased region" description="Polar residues" evidence="1">
    <location>
        <begin position="322"/>
        <end position="340"/>
    </location>
</feature>
<feature type="compositionally biased region" description="Polar residues" evidence="1">
    <location>
        <begin position="167"/>
        <end position="179"/>
    </location>
</feature>
<evidence type="ECO:0008006" key="4">
    <source>
        <dbReference type="Google" id="ProtNLM"/>
    </source>
</evidence>
<evidence type="ECO:0000313" key="2">
    <source>
        <dbReference type="EMBL" id="GMG83299.1"/>
    </source>
</evidence>
<keyword evidence="3" id="KW-1185">Reference proteome</keyword>
<reference evidence="2 3" key="1">
    <citation type="submission" date="2023-04" db="EMBL/GenBank/DDBJ databases">
        <title>Marinoamorphus aggregata gen. nov., sp. Nov., isolate from tissue of brittle star Ophioplocus japonicus.</title>
        <authorList>
            <person name="Kawano K."/>
            <person name="Sawayama S."/>
            <person name="Nakagawa S."/>
        </authorList>
    </citation>
    <scope>NUCLEOTIDE SEQUENCE [LARGE SCALE GENOMIC DNA]</scope>
    <source>
        <strain evidence="2 3">NKW23</strain>
    </source>
</reference>
<organism evidence="2 3">
    <name type="scientific">Paralimibaculum aggregatum</name>
    <dbReference type="NCBI Taxonomy" id="3036245"/>
    <lineage>
        <taxon>Bacteria</taxon>
        <taxon>Pseudomonadati</taxon>
        <taxon>Pseudomonadota</taxon>
        <taxon>Alphaproteobacteria</taxon>
        <taxon>Rhodobacterales</taxon>
        <taxon>Paracoccaceae</taxon>
        <taxon>Paralimibaculum</taxon>
    </lineage>
</organism>
<protein>
    <recommendedName>
        <fullName evidence="4">DUF4177 domain-containing protein</fullName>
    </recommendedName>
</protein>
<comment type="caution">
    <text evidence="2">The sequence shown here is derived from an EMBL/GenBank/DDBJ whole genome shotgun (WGS) entry which is preliminary data.</text>
</comment>
<evidence type="ECO:0000256" key="1">
    <source>
        <dbReference type="SAM" id="MobiDB-lite"/>
    </source>
</evidence>
<sequence length="357" mass="37483">MEYEYKAVGGPDRGKNRRGCKTTADRVAVAMQEIIRRESAEGWEYLRTDLVPIEERSSLLSPKRVVHCAVLVFRRPRSRPADSRTELSKKAARIFGMAGKGGKPGKGKPMRAQAAPEALDDMAEARGSQGAGLATGLSTGPGTGHATPPAPQPRSAPSPQELIAESQVPQQAARLQSAPSPAVEAGRPQPEPTRLQPPQAPQPAEPELTQFRAPQVETTRIHTPDQAPRPMPQAAPQSAPQAAPPEETRIAAPEPAPAAQPDRTQIRPPTPEQLQSAMLATHPVFAMAQQTGVTPAPGGQDAPDATTIGAAPPAAPKVQTPAPAQQVTGDMAEDQTQATGLFTRAHNPNGPQGGGRG</sequence>
<dbReference type="Proteomes" id="UP001239909">
    <property type="component" value="Unassembled WGS sequence"/>
</dbReference>
<dbReference type="EMBL" id="BSYI01000018">
    <property type="protein sequence ID" value="GMG83299.1"/>
    <property type="molecule type" value="Genomic_DNA"/>
</dbReference>
<feature type="region of interest" description="Disordered" evidence="1">
    <location>
        <begin position="291"/>
        <end position="357"/>
    </location>
</feature>
<gene>
    <name evidence="2" type="ORF">LNKW23_25120</name>
</gene>
<name>A0ABQ6LJ67_9RHOB</name>